<reference evidence="1" key="1">
    <citation type="submission" date="2013-07" db="EMBL/GenBank/DDBJ databases">
        <title>Midgut Transcriptome Profiling of Anoplphora glabripennis, a Lignocellulose Degrading, Wood-Boring Cerambycid.</title>
        <authorList>
            <person name="Scully E.D."/>
            <person name="Hoover K."/>
            <person name="Carlson J.E."/>
            <person name="Tien M."/>
            <person name="Geib S.M."/>
        </authorList>
    </citation>
    <scope>NUCLEOTIDE SEQUENCE</scope>
</reference>
<sequence length="111" mass="11924">MKNKSSSVTETVQGSTLSLQSVDDIQRSDGFSLCVLSVSDSVSDNVLQEGLENTSDFFVDQSRDTLDTTSSGQSSDGWLCDTLDVITENLSVTLSTTFSQTFTTFTSTGHC</sequence>
<name>V5H359_ANOGL</name>
<protein>
    <submittedName>
        <fullName evidence="1">Uncharacterized protein</fullName>
    </submittedName>
</protein>
<accession>V5H359</accession>
<proteinExistence type="predicted"/>
<organism evidence="1">
    <name type="scientific">Anoplophora glabripennis</name>
    <name type="common">Asian longhorn beetle</name>
    <name type="synonym">Anoplophora nobilis</name>
    <dbReference type="NCBI Taxonomy" id="217634"/>
    <lineage>
        <taxon>Eukaryota</taxon>
        <taxon>Metazoa</taxon>
        <taxon>Ecdysozoa</taxon>
        <taxon>Arthropoda</taxon>
        <taxon>Hexapoda</taxon>
        <taxon>Insecta</taxon>
        <taxon>Pterygota</taxon>
        <taxon>Neoptera</taxon>
        <taxon>Endopterygota</taxon>
        <taxon>Coleoptera</taxon>
        <taxon>Polyphaga</taxon>
        <taxon>Cucujiformia</taxon>
        <taxon>Chrysomeloidea</taxon>
        <taxon>Cerambycidae</taxon>
        <taxon>Lamiinae</taxon>
        <taxon>Lamiini</taxon>
        <taxon>Anoplophora</taxon>
    </lineage>
</organism>
<evidence type="ECO:0000313" key="1">
    <source>
        <dbReference type="EMBL" id="JAB67278.1"/>
    </source>
</evidence>
<dbReference type="EMBL" id="GALX01001188">
    <property type="protein sequence ID" value="JAB67278.1"/>
    <property type="molecule type" value="Transcribed_RNA"/>
</dbReference>
<dbReference type="AlphaFoldDB" id="V5H359"/>